<name>A0A7C3UZ10_UNCW3</name>
<evidence type="ECO:0000259" key="1">
    <source>
        <dbReference type="Pfam" id="PF01610"/>
    </source>
</evidence>
<dbReference type="InterPro" id="IPR002560">
    <property type="entry name" value="Transposase_DDE"/>
</dbReference>
<gene>
    <name evidence="2" type="ORF">ENX07_05280</name>
</gene>
<protein>
    <recommendedName>
        <fullName evidence="1">Transposase IS204/IS1001/IS1096/IS1165 DDE domain-containing protein</fullName>
    </recommendedName>
</protein>
<dbReference type="Pfam" id="PF01610">
    <property type="entry name" value="DDE_Tnp_ISL3"/>
    <property type="match status" value="1"/>
</dbReference>
<evidence type="ECO:0000313" key="2">
    <source>
        <dbReference type="EMBL" id="HGE99466.1"/>
    </source>
</evidence>
<feature type="domain" description="Transposase IS204/IS1001/IS1096/IS1165 DDE" evidence="1">
    <location>
        <begin position="20"/>
        <end position="90"/>
    </location>
</feature>
<dbReference type="EMBL" id="DTMQ01000036">
    <property type="protein sequence ID" value="HGE99466.1"/>
    <property type="molecule type" value="Genomic_DNA"/>
</dbReference>
<dbReference type="AlphaFoldDB" id="A0A7C3UZ10"/>
<sequence length="96" mass="11471">MERSFRIFRDMRKGVKVGFKVYKKVAKEIFPNALIIPNKSHLVAEVNSALDKVQKGLRRREKKELVEMVDEEKRIWFLLMKSEENLKRKEIGYGKF</sequence>
<proteinExistence type="predicted"/>
<organism evidence="2">
    <name type="scientific">candidate division WOR-3 bacterium</name>
    <dbReference type="NCBI Taxonomy" id="2052148"/>
    <lineage>
        <taxon>Bacteria</taxon>
        <taxon>Bacteria division WOR-3</taxon>
    </lineage>
</organism>
<accession>A0A7C3UZ10</accession>
<comment type="caution">
    <text evidence="2">The sequence shown here is derived from an EMBL/GenBank/DDBJ whole genome shotgun (WGS) entry which is preliminary data.</text>
</comment>
<reference evidence="2" key="1">
    <citation type="journal article" date="2020" name="mSystems">
        <title>Genome- and Community-Level Interaction Insights into Carbon Utilization and Element Cycling Functions of Hydrothermarchaeota in Hydrothermal Sediment.</title>
        <authorList>
            <person name="Zhou Z."/>
            <person name="Liu Y."/>
            <person name="Xu W."/>
            <person name="Pan J."/>
            <person name="Luo Z.H."/>
            <person name="Li M."/>
        </authorList>
    </citation>
    <scope>NUCLEOTIDE SEQUENCE [LARGE SCALE GENOMIC DNA]</scope>
    <source>
        <strain evidence="2">SpSt-906</strain>
    </source>
</reference>